<proteinExistence type="predicted"/>
<sequence>MKKTSLILITLLCALACSDPGVDPQKATSDVKVIDGRLVFSSEEALIAAFEKLQSGDVVETANWERGHTFNSLKTALENDIDNGDLTRSYGEYPLSHQIILNSDGIVQAGEEVILYYGEAKYYLPVAKFNAIKATRDMIPLAERKGVYKIVRIENGYAENARQISADLAGNVGTGGDQFQFTLGDGSERKYITEPVSTYETFGGQLGCSPYYDTRLTLYLRLKLEGRVNSRRSWSACPDVRTVSWNVSTPSMSCYAYPPCSPFAASIPVTTYYSSGSTSNATSNIWVPLASSRQWLEYETSTYSGYWAGSISGTTYQSQNNVSVPHTVYF</sequence>
<feature type="chain" id="PRO_5042987973" evidence="1">
    <location>
        <begin position="19"/>
        <end position="330"/>
    </location>
</feature>
<evidence type="ECO:0000313" key="3">
    <source>
        <dbReference type="Proteomes" id="UP001319200"/>
    </source>
</evidence>
<name>A0AAP2DJU4_9BACT</name>
<protein>
    <submittedName>
        <fullName evidence="2">Uncharacterized protein</fullName>
    </submittedName>
</protein>
<reference evidence="2 3" key="1">
    <citation type="submission" date="2021-05" db="EMBL/GenBank/DDBJ databases">
        <title>A Polyphasic approach of four new species of the genus Ohtaekwangia: Ohtaekwangia histidinii sp. nov., Ohtaekwangia cretensis sp. nov., Ohtaekwangia indiensis sp. nov., Ohtaekwangia reichenbachii sp. nov. from diverse environment.</title>
        <authorList>
            <person name="Octaviana S."/>
        </authorList>
    </citation>
    <scope>NUCLEOTIDE SEQUENCE [LARGE SCALE GENOMIC DNA]</scope>
    <source>
        <strain evidence="2 3">PWU4</strain>
    </source>
</reference>
<feature type="signal peptide" evidence="1">
    <location>
        <begin position="1"/>
        <end position="18"/>
    </location>
</feature>
<keyword evidence="3" id="KW-1185">Reference proteome</keyword>
<evidence type="ECO:0000313" key="2">
    <source>
        <dbReference type="EMBL" id="MBT1697640.1"/>
    </source>
</evidence>
<dbReference type="AlphaFoldDB" id="A0AAP2DJU4"/>
<keyword evidence="1" id="KW-0732">Signal</keyword>
<gene>
    <name evidence="2" type="ORF">KK083_12180</name>
</gene>
<dbReference type="Proteomes" id="UP001319200">
    <property type="component" value="Unassembled WGS sequence"/>
</dbReference>
<dbReference type="RefSeq" id="WP_254163511.1">
    <property type="nucleotide sequence ID" value="NZ_JAHESF010000010.1"/>
</dbReference>
<organism evidence="2 3">
    <name type="scientific">Chryseosolibacter histidini</name>
    <dbReference type="NCBI Taxonomy" id="2782349"/>
    <lineage>
        <taxon>Bacteria</taxon>
        <taxon>Pseudomonadati</taxon>
        <taxon>Bacteroidota</taxon>
        <taxon>Cytophagia</taxon>
        <taxon>Cytophagales</taxon>
        <taxon>Chryseotaleaceae</taxon>
        <taxon>Chryseosolibacter</taxon>
    </lineage>
</organism>
<dbReference type="EMBL" id="JAHESF010000010">
    <property type="protein sequence ID" value="MBT1697640.1"/>
    <property type="molecule type" value="Genomic_DNA"/>
</dbReference>
<comment type="caution">
    <text evidence="2">The sequence shown here is derived from an EMBL/GenBank/DDBJ whole genome shotgun (WGS) entry which is preliminary data.</text>
</comment>
<evidence type="ECO:0000256" key="1">
    <source>
        <dbReference type="SAM" id="SignalP"/>
    </source>
</evidence>
<accession>A0AAP2DJU4</accession>